<keyword evidence="3" id="KW-1185">Reference proteome</keyword>
<comment type="caution">
    <text evidence="2">The sequence shown here is derived from an EMBL/GenBank/DDBJ whole genome shotgun (WGS) entry which is preliminary data.</text>
</comment>
<evidence type="ECO:0000256" key="1">
    <source>
        <dbReference type="SAM" id="SignalP"/>
    </source>
</evidence>
<evidence type="ECO:0000313" key="3">
    <source>
        <dbReference type="Proteomes" id="UP001529510"/>
    </source>
</evidence>
<feature type="chain" id="PRO_5044845836" evidence="1">
    <location>
        <begin position="21"/>
        <end position="66"/>
    </location>
</feature>
<gene>
    <name evidence="2" type="ORF">M9458_049417</name>
</gene>
<feature type="signal peptide" evidence="1">
    <location>
        <begin position="1"/>
        <end position="20"/>
    </location>
</feature>
<dbReference type="AlphaFoldDB" id="A0ABD0N174"/>
<feature type="non-terminal residue" evidence="2">
    <location>
        <position position="1"/>
    </location>
</feature>
<reference evidence="2 3" key="1">
    <citation type="submission" date="2024-05" db="EMBL/GenBank/DDBJ databases">
        <title>Genome sequencing and assembly of Indian major carp, Cirrhinus mrigala (Hamilton, 1822).</title>
        <authorList>
            <person name="Mohindra V."/>
            <person name="Chowdhury L.M."/>
            <person name="Lal K."/>
            <person name="Jena J.K."/>
        </authorList>
    </citation>
    <scope>NUCLEOTIDE SEQUENCE [LARGE SCALE GENOMIC DNA]</scope>
    <source>
        <strain evidence="2">CM1030</strain>
        <tissue evidence="2">Blood</tissue>
    </source>
</reference>
<organism evidence="2 3">
    <name type="scientific">Cirrhinus mrigala</name>
    <name type="common">Mrigala</name>
    <dbReference type="NCBI Taxonomy" id="683832"/>
    <lineage>
        <taxon>Eukaryota</taxon>
        <taxon>Metazoa</taxon>
        <taxon>Chordata</taxon>
        <taxon>Craniata</taxon>
        <taxon>Vertebrata</taxon>
        <taxon>Euteleostomi</taxon>
        <taxon>Actinopterygii</taxon>
        <taxon>Neopterygii</taxon>
        <taxon>Teleostei</taxon>
        <taxon>Ostariophysi</taxon>
        <taxon>Cypriniformes</taxon>
        <taxon>Cyprinidae</taxon>
        <taxon>Labeoninae</taxon>
        <taxon>Labeonini</taxon>
        <taxon>Cirrhinus</taxon>
    </lineage>
</organism>
<accession>A0ABD0N174</accession>
<proteinExistence type="predicted"/>
<sequence>AKVLLVLSLELIYLCPITDDITMVICPGIGNHSEKHYIRTFVDYSQKQGYSTTKHRADFPEDVHLR</sequence>
<evidence type="ECO:0000313" key="2">
    <source>
        <dbReference type="EMBL" id="KAL0155154.1"/>
    </source>
</evidence>
<dbReference type="Proteomes" id="UP001529510">
    <property type="component" value="Unassembled WGS sequence"/>
</dbReference>
<dbReference type="EMBL" id="JAMKFB020000025">
    <property type="protein sequence ID" value="KAL0155154.1"/>
    <property type="molecule type" value="Genomic_DNA"/>
</dbReference>
<keyword evidence="1" id="KW-0732">Signal</keyword>
<protein>
    <submittedName>
        <fullName evidence="2">Uncharacterized protein</fullName>
    </submittedName>
</protein>
<name>A0ABD0N174_CIRMR</name>